<dbReference type="AlphaFoldDB" id="A0A9P8QG50"/>
<comment type="caution">
    <text evidence="1">The sequence shown here is derived from an EMBL/GenBank/DDBJ whole genome shotgun (WGS) entry which is preliminary data.</text>
</comment>
<reference evidence="1" key="1">
    <citation type="submission" date="2021-08" db="EMBL/GenBank/DDBJ databases">
        <title>Chromosome-Level Trichoderma cornu-damae using Hi-C Data.</title>
        <authorList>
            <person name="Kim C.S."/>
        </authorList>
    </citation>
    <scope>NUCLEOTIDE SEQUENCE</scope>
    <source>
        <strain evidence="1">KA19-0412C</strain>
    </source>
</reference>
<name>A0A9P8QG50_9HYPO</name>
<proteinExistence type="predicted"/>
<sequence>MHILSCAAKHKWKAIDEYLKTKRRFRIVIGLVMQEAGGQAARWSELLSLLCENGEFGQRGLFAYKSHIIYITHHHKAKQSTNREYNVTRFLPAGPSQVLYKYLAYIRPFVNLLQRERHQSGSEFSSETLNSSRLMFQSQSGPSSKAWSTSRFNNALKRETQKV</sequence>
<protein>
    <submittedName>
        <fullName evidence="1">Telomere-associated helicase</fullName>
    </submittedName>
</protein>
<gene>
    <name evidence="1" type="ORF">Trco_007746</name>
</gene>
<accession>A0A9P8QG50</accession>
<evidence type="ECO:0000313" key="2">
    <source>
        <dbReference type="Proteomes" id="UP000827724"/>
    </source>
</evidence>
<evidence type="ECO:0000313" key="1">
    <source>
        <dbReference type="EMBL" id="KAH6604300.1"/>
    </source>
</evidence>
<keyword evidence="2" id="KW-1185">Reference proteome</keyword>
<dbReference type="OrthoDB" id="5106157at2759"/>
<organism evidence="1 2">
    <name type="scientific">Trichoderma cornu-damae</name>
    <dbReference type="NCBI Taxonomy" id="654480"/>
    <lineage>
        <taxon>Eukaryota</taxon>
        <taxon>Fungi</taxon>
        <taxon>Dikarya</taxon>
        <taxon>Ascomycota</taxon>
        <taxon>Pezizomycotina</taxon>
        <taxon>Sordariomycetes</taxon>
        <taxon>Hypocreomycetidae</taxon>
        <taxon>Hypocreales</taxon>
        <taxon>Hypocreaceae</taxon>
        <taxon>Trichoderma</taxon>
    </lineage>
</organism>
<dbReference type="Proteomes" id="UP000827724">
    <property type="component" value="Unassembled WGS sequence"/>
</dbReference>
<dbReference type="EMBL" id="JAIWOZ010000006">
    <property type="protein sequence ID" value="KAH6604300.1"/>
    <property type="molecule type" value="Genomic_DNA"/>
</dbReference>